<keyword evidence="4" id="KW-0732">Signal</keyword>
<evidence type="ECO:0000256" key="3">
    <source>
        <dbReference type="ARBA" id="ARBA00022448"/>
    </source>
</evidence>
<evidence type="ECO:0000313" key="6">
    <source>
        <dbReference type="EMBL" id="CAB4773520.1"/>
    </source>
</evidence>
<comment type="subcellular location">
    <subcellularLocation>
        <location evidence="1">Cell envelope</location>
    </subcellularLocation>
</comment>
<dbReference type="InterPro" id="IPR006059">
    <property type="entry name" value="SBP"/>
</dbReference>
<protein>
    <submittedName>
        <fullName evidence="5">Unannotated protein</fullName>
    </submittedName>
</protein>
<dbReference type="EMBL" id="CAEZZR010000053">
    <property type="protein sequence ID" value="CAB4773520.1"/>
    <property type="molecule type" value="Genomic_DNA"/>
</dbReference>
<proteinExistence type="inferred from homology"/>
<comment type="similarity">
    <text evidence="2">Belongs to the bacterial solute-binding protein 1 family.</text>
</comment>
<organism evidence="5">
    <name type="scientific">freshwater metagenome</name>
    <dbReference type="NCBI Taxonomy" id="449393"/>
    <lineage>
        <taxon>unclassified sequences</taxon>
        <taxon>metagenomes</taxon>
        <taxon>ecological metagenomes</taxon>
    </lineage>
</organism>
<evidence type="ECO:0000256" key="1">
    <source>
        <dbReference type="ARBA" id="ARBA00004196"/>
    </source>
</evidence>
<dbReference type="PANTHER" id="PTHR43649">
    <property type="entry name" value="ARABINOSE-BINDING PROTEIN-RELATED"/>
    <property type="match status" value="1"/>
</dbReference>
<keyword evidence="3" id="KW-0813">Transport</keyword>
<evidence type="ECO:0000256" key="2">
    <source>
        <dbReference type="ARBA" id="ARBA00008520"/>
    </source>
</evidence>
<reference evidence="5" key="1">
    <citation type="submission" date="2020-05" db="EMBL/GenBank/DDBJ databases">
        <authorList>
            <person name="Chiriac C."/>
            <person name="Salcher M."/>
            <person name="Ghai R."/>
            <person name="Kavagutti S V."/>
        </authorList>
    </citation>
    <scope>NUCLEOTIDE SEQUENCE</scope>
</reference>
<name>A0A6J6KI79_9ZZZZ</name>
<dbReference type="Pfam" id="PF01547">
    <property type="entry name" value="SBP_bac_1"/>
    <property type="match status" value="1"/>
</dbReference>
<accession>A0A6J6KI79</accession>
<dbReference type="EMBL" id="CAEZWO010000003">
    <property type="protein sequence ID" value="CAB4649537.1"/>
    <property type="molecule type" value="Genomic_DNA"/>
</dbReference>
<sequence length="441" mass="46077">MVLPHPIILAENGLLMRKSSVRLAAALAAVALVVTGCSSSSKTDSAAADKQLEIFTWWAAGGEKAGLDGMQAAFEAANPDTKFVNSSIAGGAGVNAKAVLVSRLEANDPPDSFQAHAGMELDGYVKSGKLEDLTSLYASEGWDKVFPADLLKTLTVDGKIYSVPVNIHRANVIWWNPAAAAKAGITAAPATLDDFFADLAKFKAAGITGLSLAGKGDWAIAHLMDWMLLASMGPDKFEGLFNGSTSWTGPEVAAALVNFQKALSYGNKDAGNLEWPDAGKLVTSGKAGFFIMGDWASAQWQSDGLVLDTDYTWAPAPGTVGIYQWLSDSFTLPIGAKDHNAALAWLKVCGSKEGQDAFNPKKGSISVRTDSDLTLYDSYLQAAAAEWKVDRLVGSTVHGVNGNNALMAAYSAAAGKYLSGGAKDNAGLAKDLAAAYEAGKA</sequence>
<dbReference type="InterPro" id="IPR050490">
    <property type="entry name" value="Bact_solute-bd_prot1"/>
</dbReference>
<dbReference type="PANTHER" id="PTHR43649:SF28">
    <property type="entry name" value="BINDING PROTEIN COMPONENT OF ABC SUGAR TRANSPORTER-RELATED"/>
    <property type="match status" value="1"/>
</dbReference>
<evidence type="ECO:0000256" key="4">
    <source>
        <dbReference type="ARBA" id="ARBA00022729"/>
    </source>
</evidence>
<dbReference type="Gene3D" id="3.40.190.10">
    <property type="entry name" value="Periplasmic binding protein-like II"/>
    <property type="match status" value="2"/>
</dbReference>
<dbReference type="GO" id="GO:0030313">
    <property type="term" value="C:cell envelope"/>
    <property type="evidence" value="ECO:0007669"/>
    <property type="project" value="UniProtKB-SubCell"/>
</dbReference>
<dbReference type="AlphaFoldDB" id="A0A6J6KI79"/>
<gene>
    <name evidence="5" type="ORF">UFOPK2254_00060</name>
    <name evidence="6" type="ORF">UFOPK2907_00692</name>
</gene>
<dbReference type="SUPFAM" id="SSF53850">
    <property type="entry name" value="Periplasmic binding protein-like II"/>
    <property type="match status" value="1"/>
</dbReference>
<evidence type="ECO:0000313" key="5">
    <source>
        <dbReference type="EMBL" id="CAB4649537.1"/>
    </source>
</evidence>